<accession>A0A7W6CVL7</accession>
<organism evidence="1 2">
    <name type="scientific">Rhizobium metallidurans</name>
    <dbReference type="NCBI Taxonomy" id="1265931"/>
    <lineage>
        <taxon>Bacteria</taxon>
        <taxon>Pseudomonadati</taxon>
        <taxon>Pseudomonadota</taxon>
        <taxon>Alphaproteobacteria</taxon>
        <taxon>Hyphomicrobiales</taxon>
        <taxon>Rhizobiaceae</taxon>
        <taxon>Rhizobium/Agrobacterium group</taxon>
        <taxon>Rhizobium</taxon>
    </lineage>
</organism>
<evidence type="ECO:0000313" key="2">
    <source>
        <dbReference type="Proteomes" id="UP000582090"/>
    </source>
</evidence>
<dbReference type="Proteomes" id="UP000582090">
    <property type="component" value="Unassembled WGS sequence"/>
</dbReference>
<reference evidence="1 2" key="1">
    <citation type="submission" date="2020-08" db="EMBL/GenBank/DDBJ databases">
        <title>Genomic Encyclopedia of Type Strains, Phase IV (KMG-IV): sequencing the most valuable type-strain genomes for metagenomic binning, comparative biology and taxonomic classification.</title>
        <authorList>
            <person name="Goeker M."/>
        </authorList>
    </citation>
    <scope>NUCLEOTIDE SEQUENCE [LARGE SCALE GENOMIC DNA]</scope>
    <source>
        <strain evidence="1 2">DSM 26575</strain>
    </source>
</reference>
<name>A0A7W6CVL7_9HYPH</name>
<proteinExistence type="predicted"/>
<comment type="caution">
    <text evidence="1">The sequence shown here is derived from an EMBL/GenBank/DDBJ whole genome shotgun (WGS) entry which is preliminary data.</text>
</comment>
<sequence length="238" mass="26251">MSKIGPYLEATWADGVTLDHAGLSSSAVYMHFGETLEYDKNNPASLIEGVYITHVDSPEHGWMMTFVTNYPTWSDAEGHGLSVLEAHFAQFVAFIIPDGFDVASGDYSKLQLIGDRKLASTASLWHLGRLAANALLYFNRSRTDVQASMTTYNAAISGTRKGNIFEVGFDEVKLNVDWNAARLRPGRWRVADEGDNTRPMTVEWIAPQLVGSPAAHDGVEKGGVVLKFKSRVRVKIDE</sequence>
<evidence type="ECO:0000313" key="1">
    <source>
        <dbReference type="EMBL" id="MBB3967231.1"/>
    </source>
</evidence>
<protein>
    <submittedName>
        <fullName evidence="1">Uncharacterized protein</fullName>
    </submittedName>
</protein>
<dbReference type="AlphaFoldDB" id="A0A7W6CVL7"/>
<dbReference type="EMBL" id="JACIDW010000037">
    <property type="protein sequence ID" value="MBB3967231.1"/>
    <property type="molecule type" value="Genomic_DNA"/>
</dbReference>
<keyword evidence="2" id="KW-1185">Reference proteome</keyword>
<dbReference type="RefSeq" id="WP_183902650.1">
    <property type="nucleotide sequence ID" value="NZ_JACIDW010000037.1"/>
</dbReference>
<gene>
    <name evidence="1" type="ORF">GGQ67_004929</name>
</gene>